<gene>
    <name evidence="1" type="ORF">NHX12_010099</name>
</gene>
<name>A0A9Q0DIX1_9TELE</name>
<reference evidence="1" key="1">
    <citation type="submission" date="2022-07" db="EMBL/GenBank/DDBJ databases">
        <title>Chromosome-level genome of Muraenolepis orangiensis.</title>
        <authorList>
            <person name="Kim J."/>
        </authorList>
    </citation>
    <scope>NUCLEOTIDE SEQUENCE</scope>
    <source>
        <strain evidence="1">KU_S4_2022</strain>
        <tissue evidence="1">Muscle</tissue>
    </source>
</reference>
<dbReference type="AlphaFoldDB" id="A0A9Q0DIX1"/>
<evidence type="ECO:0000313" key="1">
    <source>
        <dbReference type="EMBL" id="KAJ3589253.1"/>
    </source>
</evidence>
<organism evidence="1 2">
    <name type="scientific">Muraenolepis orangiensis</name>
    <name type="common">Patagonian moray cod</name>
    <dbReference type="NCBI Taxonomy" id="630683"/>
    <lineage>
        <taxon>Eukaryota</taxon>
        <taxon>Metazoa</taxon>
        <taxon>Chordata</taxon>
        <taxon>Craniata</taxon>
        <taxon>Vertebrata</taxon>
        <taxon>Euteleostomi</taxon>
        <taxon>Actinopterygii</taxon>
        <taxon>Neopterygii</taxon>
        <taxon>Teleostei</taxon>
        <taxon>Neoteleostei</taxon>
        <taxon>Acanthomorphata</taxon>
        <taxon>Zeiogadaria</taxon>
        <taxon>Gadariae</taxon>
        <taxon>Gadiformes</taxon>
        <taxon>Muraenolepidoidei</taxon>
        <taxon>Muraenolepididae</taxon>
        <taxon>Muraenolepis</taxon>
    </lineage>
</organism>
<keyword evidence="2" id="KW-1185">Reference proteome</keyword>
<dbReference type="EMBL" id="JANIIK010000115">
    <property type="protein sequence ID" value="KAJ3589253.1"/>
    <property type="molecule type" value="Genomic_DNA"/>
</dbReference>
<comment type="caution">
    <text evidence="1">The sequence shown here is derived from an EMBL/GenBank/DDBJ whole genome shotgun (WGS) entry which is preliminary data.</text>
</comment>
<protein>
    <submittedName>
        <fullName evidence="1">Uncharacterized protein</fullName>
    </submittedName>
</protein>
<accession>A0A9Q0DIX1</accession>
<sequence>MTNRRYMFMAFRLQPPRVHFCASHALAARQRTARSNTFNQLPGIHTTKCIPSTAPKCLKCPTRHGTSVTGAPVIYPFTNMSDLLAQCKERGDYSPGLSLSIYSDRVTTMPPSGRDIMCKERLPSSGRIL</sequence>
<evidence type="ECO:0000313" key="2">
    <source>
        <dbReference type="Proteomes" id="UP001148018"/>
    </source>
</evidence>
<proteinExistence type="predicted"/>
<dbReference type="Proteomes" id="UP001148018">
    <property type="component" value="Unassembled WGS sequence"/>
</dbReference>